<evidence type="ECO:0000256" key="2">
    <source>
        <dbReference type="ARBA" id="ARBA00038006"/>
    </source>
</evidence>
<organism evidence="6 7">
    <name type="scientific">Anisodus tanguticus</name>
    <dbReference type="NCBI Taxonomy" id="243964"/>
    <lineage>
        <taxon>Eukaryota</taxon>
        <taxon>Viridiplantae</taxon>
        <taxon>Streptophyta</taxon>
        <taxon>Embryophyta</taxon>
        <taxon>Tracheophyta</taxon>
        <taxon>Spermatophyta</taxon>
        <taxon>Magnoliopsida</taxon>
        <taxon>eudicotyledons</taxon>
        <taxon>Gunneridae</taxon>
        <taxon>Pentapetalae</taxon>
        <taxon>asterids</taxon>
        <taxon>lamiids</taxon>
        <taxon>Solanales</taxon>
        <taxon>Solanaceae</taxon>
        <taxon>Solanoideae</taxon>
        <taxon>Hyoscyameae</taxon>
        <taxon>Anisodus</taxon>
    </lineage>
</organism>
<feature type="coiled-coil region" evidence="3">
    <location>
        <begin position="544"/>
        <end position="704"/>
    </location>
</feature>
<sequence length="1880" mass="216503">MATLLHPETRRLYSWWWDSHISKNSKWLQEDLTGIATLTPQEMGSKMLWGYLSGLGRCTVGSSNSFFSGHCSEHLSIRVLVLDVIDKMDAKVKAMIKLIEEDADSFAKRAEMYYKKRPELMKLVEEFYRAYRALAERYDHVIGELRQAQKTMSEAFPDQLPFLLAEDSPMRSSTQDTEPHTPDLLGLRASSDTHEFHRSAMGLIPPSIHAAQKIGPHTSDSNNRTSEWGLKQLLEMLGTGEEMLKNTKFLEGKLSKGLNRNTEEKEKCLHNQVSELSNENDNLKSKILAESEHVGQAEVQNLKETLAGVQAEKEATFIRYQQCLKQLSAAERELNSAQKDSVKFSEQASRAENEVQKMKESLIKLEAEQDAGLSKHKKCMDRLYNLEVLASQAPEDMKELNNRAIKAETEAQNLRNEISKFESEKDAVLHEYKLSMVNISDLEEKLLMSQEESGMLTEIADRAEAEIKKLIIVLMELSEEKEAAACDYKCCLDRIFNLENELACAQEDIKRLNGEVSIGAAKLKDTEDKCVLLEISKHALYLEVDNLAKKLAMKDQELSEKQRELEKLQIDLQNEHLSHAQVEATLQALQHLHRQSQEEQRALAMELKNSLELLKEVETCKNSLEGELKRVKDENHCLNKLKFSSSNSIENLENEILSLRKMKEKLEEEVAQQVGLSNNLQQEIACLKEEIKDLNRSYHALVEQVKAAGINPECIDSSIKGLQEENSKIRIICENNKSEKEVLHKKLEDMDELLKKKAVLESSLSDVIVELQGLQEKARALQESCQILNGEKSTLVAEKAALLFQLQIITENTQKLLEKNAMLENYLLGAKVELEDVVEKANGLEEICQLLKNEKSNIPAERRHLAVQLKNVERRLECRETRVMGLEEKYACLEKEKQAEQLQLEELRVSVEMEKQERTNFTHQSETRLIYMENHMHHLQEESKWRKKEFEELDKALKSQFEIFILQKFIQDMEEKNYSLLIECQKHIETSKLSDKLISELENESVEQQVEAELLVDEIERLKMGIYQVFKALENDSDFLSKDKVENEQTFLHYILDSVEDLKCSLRIYEYDKKQLSIEYSALLTVVAQLKSEGLELESMKKPVEEELNIVAGKLVTVQKDNHGLLEMNKKLQSEMISSSQRNAILEVEVRTLNVKHGELQTAYLELQQKYSQVIHQNETLLTKMSEIKDEKWIVEQENDVFLLEILALGIFSTILKSYGSERIAELKSIYEDMRKLHGVILDFEKEMDVLNGNLDMKETENLLLKKSVERLGKELHEVRESNDHLKLEMLTGKELLGNQKIGLLEAEQKFKVSEKLNSELRRALDALKTDCLESSRMNEDLEKEIFEISRENTTQNKEIEFLREANMDLVGELGKLHEEIEDQRIREGCLSSELQEKDYEFGLWEAEAATFYFDFQISSTREALLENKMHELTEVYGKVESENASKSLEIEQMKVKINLMENEIGKRKSQLHAYAPVIASLRNDVVSLEHNTLLQTRFDLAGSQESKYVDVEVHPDESRSEKLIEDQPVMTKDILDLQELRARIKAVEKVVKERNKPILQVSPYNKIERDSAGSEVEALKSQHSFDLEKHEHAERRSPRNEYGDGHDGRKTKPKSFDVKNRILMKDIPLDHVSDCSLQRVRRRGSSGSGRADDQMLQLWVTTEEGSPNRSVKDLKEWANRPTEGTIGYNQFRILEWRSNHPATELGLVKELGVDKLELSMNSFDESHETNKQILDRLSSDAEKLISLQMTVDNMRRKLDKKRKARKAKNVDFEAAKEQLQEVELMIVQLVNLNGHLMKNIEESTLLAGSTSTDSKEVLNIWRKRVSEQATKESEKIGRLQLVVQKLHCMLQKLDDEKKSIARSRFCRNYTVELTNVTLE</sequence>
<keyword evidence="7" id="KW-1185">Reference proteome</keyword>
<feature type="coiled-coil region" evidence="3">
    <location>
        <begin position="397"/>
        <end position="431"/>
    </location>
</feature>
<dbReference type="GO" id="GO:0051015">
    <property type="term" value="F:actin filament binding"/>
    <property type="evidence" value="ECO:0007669"/>
    <property type="project" value="TreeGrafter"/>
</dbReference>
<evidence type="ECO:0000256" key="4">
    <source>
        <dbReference type="SAM" id="MobiDB-lite"/>
    </source>
</evidence>
<dbReference type="InterPro" id="IPR011684">
    <property type="entry name" value="NAB"/>
</dbReference>
<keyword evidence="1 3" id="KW-0175">Coiled coil</keyword>
<dbReference type="GO" id="GO:0005886">
    <property type="term" value="C:plasma membrane"/>
    <property type="evidence" value="ECO:0007669"/>
    <property type="project" value="TreeGrafter"/>
</dbReference>
<feature type="coiled-coil region" evidence="3">
    <location>
        <begin position="1745"/>
        <end position="1793"/>
    </location>
</feature>
<dbReference type="PANTHER" id="PTHR32258:SF17">
    <property type="entry name" value="PROTEIN NETWORKED 1D-LIKE"/>
    <property type="match status" value="1"/>
</dbReference>
<evidence type="ECO:0000259" key="5">
    <source>
        <dbReference type="PROSITE" id="PS51774"/>
    </source>
</evidence>
<name>A0AAE1UZD5_9SOLA</name>
<comment type="similarity">
    <text evidence="2">Belongs to the NET family.</text>
</comment>
<evidence type="ECO:0000313" key="6">
    <source>
        <dbReference type="EMBL" id="KAK4344831.1"/>
    </source>
</evidence>
<feature type="coiled-coil region" evidence="3">
    <location>
        <begin position="320"/>
        <end position="368"/>
    </location>
</feature>
<gene>
    <name evidence="6" type="ORF">RND71_035007</name>
</gene>
<proteinExistence type="inferred from homology"/>
<dbReference type="Pfam" id="PF07765">
    <property type="entry name" value="KIP1"/>
    <property type="match status" value="1"/>
</dbReference>
<feature type="coiled-coil region" evidence="3">
    <location>
        <begin position="259"/>
        <end position="293"/>
    </location>
</feature>
<protein>
    <recommendedName>
        <fullName evidence="5">NAB domain-containing protein</fullName>
    </recommendedName>
</protein>
<comment type="caution">
    <text evidence="6">The sequence shown here is derived from an EMBL/GenBank/DDBJ whole genome shotgun (WGS) entry which is preliminary data.</text>
</comment>
<evidence type="ECO:0000256" key="1">
    <source>
        <dbReference type="ARBA" id="ARBA00023054"/>
    </source>
</evidence>
<feature type="coiled-coil region" evidence="3">
    <location>
        <begin position="1325"/>
        <end position="1359"/>
    </location>
</feature>
<feature type="coiled-coil region" evidence="3">
    <location>
        <begin position="460"/>
        <end position="515"/>
    </location>
</feature>
<dbReference type="Proteomes" id="UP001291623">
    <property type="component" value="Unassembled WGS sequence"/>
</dbReference>
<accession>A0AAE1UZD5</accession>
<dbReference type="EMBL" id="JAVYJV010000019">
    <property type="protein sequence ID" value="KAK4344831.1"/>
    <property type="molecule type" value="Genomic_DNA"/>
</dbReference>
<feature type="coiled-coil region" evidence="3">
    <location>
        <begin position="1241"/>
        <end position="1289"/>
    </location>
</feature>
<dbReference type="PROSITE" id="PS51774">
    <property type="entry name" value="NAB"/>
    <property type="match status" value="1"/>
</dbReference>
<feature type="coiled-coil region" evidence="3">
    <location>
        <begin position="764"/>
        <end position="791"/>
    </location>
</feature>
<feature type="coiled-coil region" evidence="3">
    <location>
        <begin position="834"/>
        <end position="917"/>
    </location>
</feature>
<evidence type="ECO:0000256" key="3">
    <source>
        <dbReference type="SAM" id="Coils"/>
    </source>
</evidence>
<dbReference type="PANTHER" id="PTHR32258">
    <property type="entry name" value="PROTEIN NETWORKED 4A"/>
    <property type="match status" value="1"/>
</dbReference>
<dbReference type="InterPro" id="IPR051861">
    <property type="entry name" value="NET_actin-binding_domain"/>
</dbReference>
<reference evidence="6" key="1">
    <citation type="submission" date="2023-12" db="EMBL/GenBank/DDBJ databases">
        <title>Genome assembly of Anisodus tanguticus.</title>
        <authorList>
            <person name="Wang Y.-J."/>
        </authorList>
    </citation>
    <scope>NUCLEOTIDE SEQUENCE</scope>
    <source>
        <strain evidence="6">KB-2021</strain>
        <tissue evidence="6">Leaf</tissue>
    </source>
</reference>
<evidence type="ECO:0000313" key="7">
    <source>
        <dbReference type="Proteomes" id="UP001291623"/>
    </source>
</evidence>
<feature type="region of interest" description="Disordered" evidence="4">
    <location>
        <begin position="1571"/>
        <end position="1618"/>
    </location>
</feature>
<feature type="domain" description="NAB" evidence="5">
    <location>
        <begin position="63"/>
        <end position="145"/>
    </location>
</feature>